<dbReference type="HOGENOM" id="CLU_062257_1_0_1"/>
<dbReference type="GO" id="GO:0004674">
    <property type="term" value="F:protein serine/threonine kinase activity"/>
    <property type="evidence" value="ECO:0007669"/>
    <property type="project" value="UniProtKB-KW"/>
</dbReference>
<dbReference type="PANTHER" id="PTHR11584:SF369">
    <property type="entry name" value="MITOGEN-ACTIVATED PROTEIN KINASE KINASE KINASE 19-RELATED"/>
    <property type="match status" value="1"/>
</dbReference>
<reference evidence="9 10" key="1">
    <citation type="journal article" date="2012" name="New Phytol.">
        <title>Insight into trade-off between wood decay and parasitism from the genome of a fungal forest pathogen.</title>
        <authorList>
            <person name="Olson A."/>
            <person name="Aerts A."/>
            <person name="Asiegbu F."/>
            <person name="Belbahri L."/>
            <person name="Bouzid O."/>
            <person name="Broberg A."/>
            <person name="Canback B."/>
            <person name="Coutinho P.M."/>
            <person name="Cullen D."/>
            <person name="Dalman K."/>
            <person name="Deflorio G."/>
            <person name="van Diepen L.T."/>
            <person name="Dunand C."/>
            <person name="Duplessis S."/>
            <person name="Durling M."/>
            <person name="Gonthier P."/>
            <person name="Grimwood J."/>
            <person name="Fossdal C.G."/>
            <person name="Hansson D."/>
            <person name="Henrissat B."/>
            <person name="Hietala A."/>
            <person name="Himmelstrand K."/>
            <person name="Hoffmeister D."/>
            <person name="Hogberg N."/>
            <person name="James T.Y."/>
            <person name="Karlsson M."/>
            <person name="Kohler A."/>
            <person name="Kues U."/>
            <person name="Lee Y.H."/>
            <person name="Lin Y.C."/>
            <person name="Lind M."/>
            <person name="Lindquist E."/>
            <person name="Lombard V."/>
            <person name="Lucas S."/>
            <person name="Lunden K."/>
            <person name="Morin E."/>
            <person name="Murat C."/>
            <person name="Park J."/>
            <person name="Raffaello T."/>
            <person name="Rouze P."/>
            <person name="Salamov A."/>
            <person name="Schmutz J."/>
            <person name="Solheim H."/>
            <person name="Stahlberg J."/>
            <person name="Velez H."/>
            <person name="de Vries R.P."/>
            <person name="Wiebenga A."/>
            <person name="Woodward S."/>
            <person name="Yakovlev I."/>
            <person name="Garbelotto M."/>
            <person name="Martin F."/>
            <person name="Grigoriev I.V."/>
            <person name="Stenlid J."/>
        </authorList>
    </citation>
    <scope>NUCLEOTIDE SEQUENCE [LARGE SCALE GENOMIC DNA]</scope>
    <source>
        <strain evidence="9 10">TC 32-1</strain>
    </source>
</reference>
<dbReference type="CDD" id="cd00180">
    <property type="entry name" value="PKc"/>
    <property type="match status" value="1"/>
</dbReference>
<dbReference type="PANTHER" id="PTHR11584">
    <property type="entry name" value="SERINE/THREONINE PROTEIN KINASE"/>
    <property type="match status" value="1"/>
</dbReference>
<dbReference type="GO" id="GO:0005524">
    <property type="term" value="F:ATP binding"/>
    <property type="evidence" value="ECO:0007669"/>
    <property type="project" value="UniProtKB-KW"/>
</dbReference>
<dbReference type="Pfam" id="PF00069">
    <property type="entry name" value="Pkinase"/>
    <property type="match status" value="1"/>
</dbReference>
<sequence>MRELILELTAYDWIENHFVEQCIYWKEDGLFFRSIYRSRDTVDLDSLPKPDPIPVEDIRALWHEDLTVAPSPLPESSYVKVPDITTWEPDFGGWSVSKRFFAEVEMLEFLRKHPHPNICVYFGCSRDGNYIEGICIQRYPRTLKQAVEENREGLDREAIIAGLTAGIEHLHSLGLVHCDIKPQNIMLDENNVPVIIDFGSCEREGQAMVKGGGTPGWAKPSWMYGPNSIRVAFKEKDLYAIGLIEKYLKGEWSIEEVNNEDREYLESARVDLGSHSTEKEVSHSSGARDGGAE</sequence>
<dbReference type="Gene3D" id="1.10.510.10">
    <property type="entry name" value="Transferase(Phosphotransferase) domain 1"/>
    <property type="match status" value="1"/>
</dbReference>
<dbReference type="Proteomes" id="UP000030671">
    <property type="component" value="Unassembled WGS sequence"/>
</dbReference>
<dbReference type="InterPro" id="IPR000719">
    <property type="entry name" value="Prot_kinase_dom"/>
</dbReference>
<protein>
    <recommendedName>
        <fullName evidence="8">Protein kinase domain-containing protein</fullName>
    </recommendedName>
</protein>
<keyword evidence="10" id="KW-1185">Reference proteome</keyword>
<evidence type="ECO:0000256" key="5">
    <source>
        <dbReference type="ARBA" id="ARBA00022777"/>
    </source>
</evidence>
<evidence type="ECO:0000256" key="1">
    <source>
        <dbReference type="ARBA" id="ARBA00006529"/>
    </source>
</evidence>
<feature type="domain" description="Protein kinase" evidence="8">
    <location>
        <begin position="1"/>
        <end position="293"/>
    </location>
</feature>
<dbReference type="SMART" id="SM00220">
    <property type="entry name" value="S_TKc"/>
    <property type="match status" value="1"/>
</dbReference>
<evidence type="ECO:0000256" key="3">
    <source>
        <dbReference type="ARBA" id="ARBA00022679"/>
    </source>
</evidence>
<evidence type="ECO:0000313" key="10">
    <source>
        <dbReference type="Proteomes" id="UP000030671"/>
    </source>
</evidence>
<proteinExistence type="inferred from homology"/>
<evidence type="ECO:0000256" key="2">
    <source>
        <dbReference type="ARBA" id="ARBA00022527"/>
    </source>
</evidence>
<keyword evidence="4" id="KW-0547">Nucleotide-binding</keyword>
<dbReference type="EMBL" id="KI925455">
    <property type="protein sequence ID" value="ETW85446.1"/>
    <property type="molecule type" value="Genomic_DNA"/>
</dbReference>
<evidence type="ECO:0000259" key="8">
    <source>
        <dbReference type="PROSITE" id="PS50011"/>
    </source>
</evidence>
<evidence type="ECO:0000313" key="9">
    <source>
        <dbReference type="EMBL" id="ETW85446.1"/>
    </source>
</evidence>
<dbReference type="InterPro" id="IPR011009">
    <property type="entry name" value="Kinase-like_dom_sf"/>
</dbReference>
<keyword evidence="6" id="KW-0067">ATP-binding</keyword>
<evidence type="ECO:0000256" key="4">
    <source>
        <dbReference type="ARBA" id="ARBA00022741"/>
    </source>
</evidence>
<feature type="region of interest" description="Disordered" evidence="7">
    <location>
        <begin position="268"/>
        <end position="293"/>
    </location>
</feature>
<dbReference type="InterPro" id="IPR008271">
    <property type="entry name" value="Ser/Thr_kinase_AS"/>
</dbReference>
<dbReference type="PROSITE" id="PS00108">
    <property type="entry name" value="PROTEIN_KINASE_ST"/>
    <property type="match status" value="1"/>
</dbReference>
<name>W4KK73_HETIT</name>
<accession>W4KK73</accession>
<dbReference type="STRING" id="747525.W4KK73"/>
<dbReference type="RefSeq" id="XP_009542308.1">
    <property type="nucleotide sequence ID" value="XM_009544013.1"/>
</dbReference>
<dbReference type="eggNOG" id="KOG1152">
    <property type="taxonomic scope" value="Eukaryota"/>
</dbReference>
<evidence type="ECO:0000256" key="7">
    <source>
        <dbReference type="SAM" id="MobiDB-lite"/>
    </source>
</evidence>
<dbReference type="SUPFAM" id="SSF56112">
    <property type="entry name" value="Protein kinase-like (PK-like)"/>
    <property type="match status" value="1"/>
</dbReference>
<dbReference type="OrthoDB" id="4062651at2759"/>
<dbReference type="InParanoid" id="W4KK73"/>
<gene>
    <name evidence="9" type="ORF">HETIRDRAFT_438273</name>
</gene>
<dbReference type="GeneID" id="20675036"/>
<dbReference type="PROSITE" id="PS50011">
    <property type="entry name" value="PROTEIN_KINASE_DOM"/>
    <property type="match status" value="1"/>
</dbReference>
<dbReference type="KEGG" id="hir:HETIRDRAFT_438273"/>
<keyword evidence="2" id="KW-0723">Serine/threonine-protein kinase</keyword>
<organism evidence="9 10">
    <name type="scientific">Heterobasidion irregulare (strain TC 32-1)</name>
    <dbReference type="NCBI Taxonomy" id="747525"/>
    <lineage>
        <taxon>Eukaryota</taxon>
        <taxon>Fungi</taxon>
        <taxon>Dikarya</taxon>
        <taxon>Basidiomycota</taxon>
        <taxon>Agaricomycotina</taxon>
        <taxon>Agaricomycetes</taxon>
        <taxon>Russulales</taxon>
        <taxon>Bondarzewiaceae</taxon>
        <taxon>Heterobasidion</taxon>
        <taxon>Heterobasidion annosum species complex</taxon>
    </lineage>
</organism>
<keyword evidence="3" id="KW-0808">Transferase</keyword>
<comment type="similarity">
    <text evidence="1">Belongs to the protein kinase superfamily. STE Ser/Thr protein kinase family. MAP kinase kinase kinase subfamily.</text>
</comment>
<keyword evidence="5" id="KW-0418">Kinase</keyword>
<dbReference type="AlphaFoldDB" id="W4KK73"/>
<evidence type="ECO:0000256" key="6">
    <source>
        <dbReference type="ARBA" id="ARBA00022840"/>
    </source>
</evidence>